<gene>
    <name evidence="1" type="ORF">N3K66_001928</name>
</gene>
<comment type="caution">
    <text evidence="1">The sequence shown here is derived from an EMBL/GenBank/DDBJ whole genome shotgun (WGS) entry which is preliminary data.</text>
</comment>
<name>A0ACC0V7Y3_9HYPO</name>
<organism evidence="1 2">
    <name type="scientific">Trichothecium roseum</name>
    <dbReference type="NCBI Taxonomy" id="47278"/>
    <lineage>
        <taxon>Eukaryota</taxon>
        <taxon>Fungi</taxon>
        <taxon>Dikarya</taxon>
        <taxon>Ascomycota</taxon>
        <taxon>Pezizomycotina</taxon>
        <taxon>Sordariomycetes</taxon>
        <taxon>Hypocreomycetidae</taxon>
        <taxon>Hypocreales</taxon>
        <taxon>Hypocreales incertae sedis</taxon>
        <taxon>Trichothecium</taxon>
    </lineage>
</organism>
<keyword evidence="2" id="KW-1185">Reference proteome</keyword>
<evidence type="ECO:0000313" key="1">
    <source>
        <dbReference type="EMBL" id="KAI9902576.1"/>
    </source>
</evidence>
<evidence type="ECO:0000313" key="2">
    <source>
        <dbReference type="Proteomes" id="UP001163324"/>
    </source>
</evidence>
<dbReference type="EMBL" id="CM047941">
    <property type="protein sequence ID" value="KAI9902576.1"/>
    <property type="molecule type" value="Genomic_DNA"/>
</dbReference>
<sequence length="947" mass="103878">MDHTARRSESNESLNSPVSSTSTPAVKRHCASSAALSGCCRTCRMRKVKCGGNPGDGQPCSNCARLELRCPFMDDAGAGAGNDKIARTTPTSSLTEAGTTRKRAQRACNQCHAQKTKCSGDLPRCKRCENGGLGCEYSAPKRKFANLQLEQRRVEGGGGSKRASPTAAAAAAAATKPTMASSTPSSTAYASPPPMENGMATVKSGNFPLLLDVSILTHEELLTRQHILLQHFEAYMENLYWLPGMGLFNPRATPKAIIDGTLDSPTATALCAVASFFVDPSEAGREFGRKCCDEVEFYLFRNIHKFSEEILLVCVLILSYDFIAGAFAKVWQCLGLAARGVVGLQLNWDFNSPSKSFEQQEVGRRIAWQVFVMDRLLAGGYDEYISCRADIMKIRLPCDENAFWEDRPVVAERLYEKTPKCRGIGIHGMLTRLVDLFHRVLVWNTKLLAKGNFEPSKIMEEINAFQSELAAFSASLPEDMRLSDQSIAKYMPSAERMGYVYLQVHLLVAHIELYRFALPGVIDPSKNDIVRKLPLDFVEICKKQAVAHALCTGRFFVAIVDEVKKHPSRGKLNLVGDCTTAQMSGHCLRVLFVAIEHGIMEKLDEQTTAPLWRFRHPDEAYIRVLIRDGFLNISEPWCEVLTMIKQVHATNVKMLADFDRTRSYAGDKATLGFSPQKPTDPIRLPGPHFILENANNSVAEQERRTRAADAATADRWYRDAPLQLPADDHPHQPHSHNHNHNLQQQQHHHHPHIPQDAAAYTESEVDSDFGPPGVPLSLAAARTFNIDTDVGGPNGFYDPQQQALALQQNLWMTDPLAAPSDSATAAEAAAAAAAQWIGNTSAVSTSAAAAAAAAAVTGVPVLHGLPATDVVFSHGSNHQHHQPGGSYMPELLGGQHHHHHQHHQHHQHQQQSMFMNGFATQYAASGGGVGDGEQQYAQDNTQPHMFG</sequence>
<protein>
    <submittedName>
        <fullName evidence="1">Uncharacterized protein</fullName>
    </submittedName>
</protein>
<dbReference type="Proteomes" id="UP001163324">
    <property type="component" value="Chromosome 2"/>
</dbReference>
<reference evidence="1" key="1">
    <citation type="submission" date="2022-10" db="EMBL/GenBank/DDBJ databases">
        <title>Complete Genome of Trichothecium roseum strain YXFP-22015, a Plant Pathogen Isolated from Citrus.</title>
        <authorList>
            <person name="Wang Y."/>
            <person name="Zhu L."/>
        </authorList>
    </citation>
    <scope>NUCLEOTIDE SEQUENCE</scope>
    <source>
        <strain evidence="1">YXFP-22015</strain>
    </source>
</reference>
<proteinExistence type="predicted"/>
<accession>A0ACC0V7Y3</accession>